<keyword evidence="3" id="KW-1185">Reference proteome</keyword>
<comment type="caution">
    <text evidence="2">The sequence shown here is derived from an EMBL/GenBank/DDBJ whole genome shotgun (WGS) entry which is preliminary data.</text>
</comment>
<name>A0A9D4NCR8_DREPO</name>
<organism evidence="2 3">
    <name type="scientific">Dreissena polymorpha</name>
    <name type="common">Zebra mussel</name>
    <name type="synonym">Mytilus polymorpha</name>
    <dbReference type="NCBI Taxonomy" id="45954"/>
    <lineage>
        <taxon>Eukaryota</taxon>
        <taxon>Metazoa</taxon>
        <taxon>Spiralia</taxon>
        <taxon>Lophotrochozoa</taxon>
        <taxon>Mollusca</taxon>
        <taxon>Bivalvia</taxon>
        <taxon>Autobranchia</taxon>
        <taxon>Heteroconchia</taxon>
        <taxon>Euheterodonta</taxon>
        <taxon>Imparidentia</taxon>
        <taxon>Neoheterodontei</taxon>
        <taxon>Myida</taxon>
        <taxon>Dreissenoidea</taxon>
        <taxon>Dreissenidae</taxon>
        <taxon>Dreissena</taxon>
    </lineage>
</organism>
<reference evidence="2" key="1">
    <citation type="journal article" date="2019" name="bioRxiv">
        <title>The Genome of the Zebra Mussel, Dreissena polymorpha: A Resource for Invasive Species Research.</title>
        <authorList>
            <person name="McCartney M.A."/>
            <person name="Auch B."/>
            <person name="Kono T."/>
            <person name="Mallez S."/>
            <person name="Zhang Y."/>
            <person name="Obille A."/>
            <person name="Becker A."/>
            <person name="Abrahante J.E."/>
            <person name="Garbe J."/>
            <person name="Badalamenti J.P."/>
            <person name="Herman A."/>
            <person name="Mangelson H."/>
            <person name="Liachko I."/>
            <person name="Sullivan S."/>
            <person name="Sone E.D."/>
            <person name="Koren S."/>
            <person name="Silverstein K.A.T."/>
            <person name="Beckman K.B."/>
            <person name="Gohl D.M."/>
        </authorList>
    </citation>
    <scope>NUCLEOTIDE SEQUENCE</scope>
    <source>
        <strain evidence="2">Duluth1</strain>
        <tissue evidence="2">Whole animal</tissue>
    </source>
</reference>
<dbReference type="Proteomes" id="UP000828390">
    <property type="component" value="Unassembled WGS sequence"/>
</dbReference>
<evidence type="ECO:0000313" key="2">
    <source>
        <dbReference type="EMBL" id="KAH3892015.1"/>
    </source>
</evidence>
<dbReference type="EMBL" id="JAIWYP010000001">
    <property type="protein sequence ID" value="KAH3892015.1"/>
    <property type="molecule type" value="Genomic_DNA"/>
</dbReference>
<evidence type="ECO:0000256" key="1">
    <source>
        <dbReference type="SAM" id="MobiDB-lite"/>
    </source>
</evidence>
<feature type="compositionally biased region" description="Pro residues" evidence="1">
    <location>
        <begin position="1"/>
        <end position="20"/>
    </location>
</feature>
<proteinExistence type="predicted"/>
<sequence length="72" mass="8361">MQRPLQLPPSNRPKNNPRPEPIGQQRSIFTNCREEEVRSLKEGKCQRQRLFDLIQNGEDATSVAITELCRKI</sequence>
<reference evidence="2" key="2">
    <citation type="submission" date="2020-11" db="EMBL/GenBank/DDBJ databases">
        <authorList>
            <person name="McCartney M.A."/>
            <person name="Auch B."/>
            <person name="Kono T."/>
            <person name="Mallez S."/>
            <person name="Becker A."/>
            <person name="Gohl D.M."/>
            <person name="Silverstein K.A.T."/>
            <person name="Koren S."/>
            <person name="Bechman K.B."/>
            <person name="Herman A."/>
            <person name="Abrahante J.E."/>
            <person name="Garbe J."/>
        </authorList>
    </citation>
    <scope>NUCLEOTIDE SEQUENCE</scope>
    <source>
        <strain evidence="2">Duluth1</strain>
        <tissue evidence="2">Whole animal</tissue>
    </source>
</reference>
<evidence type="ECO:0000313" key="3">
    <source>
        <dbReference type="Proteomes" id="UP000828390"/>
    </source>
</evidence>
<feature type="region of interest" description="Disordered" evidence="1">
    <location>
        <begin position="1"/>
        <end position="29"/>
    </location>
</feature>
<accession>A0A9D4NCR8</accession>
<gene>
    <name evidence="2" type="ORF">DPMN_016126</name>
</gene>
<dbReference type="AlphaFoldDB" id="A0A9D4NCR8"/>
<protein>
    <submittedName>
        <fullName evidence="2">Uncharacterized protein</fullName>
    </submittedName>
</protein>